<gene>
    <name evidence="1" type="ORF">MNBD_GAMMA06-1640</name>
</gene>
<dbReference type="NCBIfam" id="NF003507">
    <property type="entry name" value="PRK05170.2-5"/>
    <property type="match status" value="1"/>
</dbReference>
<protein>
    <submittedName>
        <fullName evidence="1">UPF0260 protein YcgN</fullName>
    </submittedName>
</protein>
<sequence length="160" mass="18263">MLNIICNLAGVRNIEKVNFWEFKTLGQMTHAEWESLCDGCGLCCLVKIEDEDSGEIFNTSVSCAQLDIETCRCGNYETRLNNVEMCLQLTIENLPLLKWLPESCAYKRLFNGKNLPQWHPLITGTKDTVHDTGLTAKWFAQSEEFIHPDQLTDFVLSDNK</sequence>
<dbReference type="AlphaFoldDB" id="A0A3B0W3H6"/>
<proteinExistence type="inferred from homology"/>
<dbReference type="Pfam" id="PF03692">
    <property type="entry name" value="CxxCxxCC"/>
    <property type="match status" value="1"/>
</dbReference>
<dbReference type="InterPro" id="IPR005358">
    <property type="entry name" value="Puta_zinc/iron-chelating_dom"/>
</dbReference>
<dbReference type="InterPro" id="IPR008228">
    <property type="entry name" value="UCP006173"/>
</dbReference>
<dbReference type="PANTHER" id="PTHR37421">
    <property type="entry name" value="UPF0260 PROTEIN YCGN"/>
    <property type="match status" value="1"/>
</dbReference>
<dbReference type="PANTHER" id="PTHR37421:SF1">
    <property type="entry name" value="UPF0260 PROTEIN YCGN"/>
    <property type="match status" value="1"/>
</dbReference>
<reference evidence="1" key="1">
    <citation type="submission" date="2018-06" db="EMBL/GenBank/DDBJ databases">
        <authorList>
            <person name="Zhirakovskaya E."/>
        </authorList>
    </citation>
    <scope>NUCLEOTIDE SEQUENCE</scope>
</reference>
<dbReference type="EMBL" id="UOFD01000012">
    <property type="protein sequence ID" value="VAW50395.1"/>
    <property type="molecule type" value="Genomic_DNA"/>
</dbReference>
<dbReference type="NCBIfam" id="NF003501">
    <property type="entry name" value="PRK05170.1-5"/>
    <property type="match status" value="1"/>
</dbReference>
<evidence type="ECO:0000313" key="1">
    <source>
        <dbReference type="EMBL" id="VAW50395.1"/>
    </source>
</evidence>
<dbReference type="HAMAP" id="MF_00676">
    <property type="entry name" value="UPF0260"/>
    <property type="match status" value="1"/>
</dbReference>
<organism evidence="1">
    <name type="scientific">hydrothermal vent metagenome</name>
    <dbReference type="NCBI Taxonomy" id="652676"/>
    <lineage>
        <taxon>unclassified sequences</taxon>
        <taxon>metagenomes</taxon>
        <taxon>ecological metagenomes</taxon>
    </lineage>
</organism>
<dbReference type="PIRSF" id="PIRSF006173">
    <property type="entry name" value="UCP006173"/>
    <property type="match status" value="1"/>
</dbReference>
<accession>A0A3B0W3H6</accession>
<name>A0A3B0W3H6_9ZZZZ</name>